<dbReference type="EMBL" id="JALJRB010000002">
    <property type="protein sequence ID" value="MCJ8499376.1"/>
    <property type="molecule type" value="Genomic_DNA"/>
</dbReference>
<organism evidence="2 3">
    <name type="scientific">Desulfatitalea alkaliphila</name>
    <dbReference type="NCBI Taxonomy" id="2929485"/>
    <lineage>
        <taxon>Bacteria</taxon>
        <taxon>Pseudomonadati</taxon>
        <taxon>Thermodesulfobacteriota</taxon>
        <taxon>Desulfobacteria</taxon>
        <taxon>Desulfobacterales</taxon>
        <taxon>Desulfosarcinaceae</taxon>
        <taxon>Desulfatitalea</taxon>
    </lineage>
</organism>
<evidence type="ECO:0000256" key="1">
    <source>
        <dbReference type="SAM" id="Phobius"/>
    </source>
</evidence>
<dbReference type="Pfam" id="PF05137">
    <property type="entry name" value="PilN"/>
    <property type="match status" value="1"/>
</dbReference>
<dbReference type="PANTHER" id="PTHR40278">
    <property type="entry name" value="DNA UTILIZATION PROTEIN HOFN"/>
    <property type="match status" value="1"/>
</dbReference>
<dbReference type="InterPro" id="IPR005883">
    <property type="entry name" value="PilM"/>
</dbReference>
<keyword evidence="3" id="KW-1185">Reference proteome</keyword>
<name>A0AA41R233_9BACT</name>
<keyword evidence="1" id="KW-0472">Membrane</keyword>
<evidence type="ECO:0000313" key="3">
    <source>
        <dbReference type="Proteomes" id="UP001165427"/>
    </source>
</evidence>
<dbReference type="InterPro" id="IPR007813">
    <property type="entry name" value="PilN"/>
</dbReference>
<dbReference type="Gene3D" id="3.30.1490.300">
    <property type="match status" value="1"/>
</dbReference>
<dbReference type="RefSeq" id="WP_246902643.1">
    <property type="nucleotide sequence ID" value="NZ_JALJRB010000002.1"/>
</dbReference>
<proteinExistence type="predicted"/>
<accession>A0AA41R233</accession>
<sequence>MLFQTAIGIDIHTDKFNVVALKTRLNRILPAARATHAFNGDLSAGDRVKVIAEVLGRFVQEHRIVAADYFLGIPRQMVILREVRLPLSAKENLRTTLSYEMPKYIPLPVDEIHFDYHIFEEQRQENQLRLLLFAARRGDIEPYLHLATHLGQQLSAIEPPSTAMAAFLAMHPPAQNNGPFGLLRLDTGGGELCIYRNGLLRASQWIETPTAAEDAADRLMTAARAVEGRSETQHRWYCVAAGASHEVPAVFREGTPPLNIVPLDTTAAGLPEAQWATAYGLALRGLRQGNGAVNLLPPTMRKKPDRSAYYTLMALTAAVFLLAGAWGVSHLIRHRMAVAHIESELKHLRPRVAETESLRADNSRLEDRIQGLEALRRSRTSALVTLEELSARIPTTAWVEHLNFQNQGVRITGFADSASELVTLLEESPLFTNVVFLSAITRTRDGKERFQIGMDFENPQS</sequence>
<dbReference type="InterPro" id="IPR043129">
    <property type="entry name" value="ATPase_NBD"/>
</dbReference>
<comment type="caution">
    <text evidence="2">The sequence shown here is derived from an EMBL/GenBank/DDBJ whole genome shotgun (WGS) entry which is preliminary data.</text>
</comment>
<dbReference type="AlphaFoldDB" id="A0AA41R233"/>
<evidence type="ECO:0000313" key="2">
    <source>
        <dbReference type="EMBL" id="MCJ8499376.1"/>
    </source>
</evidence>
<dbReference type="Pfam" id="PF11104">
    <property type="entry name" value="PilM_2"/>
    <property type="match status" value="1"/>
</dbReference>
<dbReference type="SUPFAM" id="SSF53067">
    <property type="entry name" value="Actin-like ATPase domain"/>
    <property type="match status" value="1"/>
</dbReference>
<reference evidence="2" key="1">
    <citation type="submission" date="2022-04" db="EMBL/GenBank/DDBJ databases">
        <title>Desulfatitalea alkaliphila sp. nov., a novel anaerobic sulfate-reducing bacterium isolated from terrestrial mud volcano, Taman Peninsula, Russia.</title>
        <authorList>
            <person name="Khomyakova M.A."/>
            <person name="Merkel A.Y."/>
            <person name="Slobodkin A.I."/>
        </authorList>
    </citation>
    <scope>NUCLEOTIDE SEQUENCE</scope>
    <source>
        <strain evidence="2">M08but</strain>
    </source>
</reference>
<protein>
    <submittedName>
        <fullName evidence="2">PilN domain-containing protein</fullName>
    </submittedName>
</protein>
<dbReference type="PANTHER" id="PTHR40278:SF1">
    <property type="entry name" value="DNA UTILIZATION PROTEIN HOFN"/>
    <property type="match status" value="1"/>
</dbReference>
<feature type="transmembrane region" description="Helical" evidence="1">
    <location>
        <begin position="308"/>
        <end position="328"/>
    </location>
</feature>
<gene>
    <name evidence="2" type="ORF">MRX98_02225</name>
</gene>
<keyword evidence="1" id="KW-1133">Transmembrane helix</keyword>
<dbReference type="Proteomes" id="UP001165427">
    <property type="component" value="Unassembled WGS sequence"/>
</dbReference>
<keyword evidence="1" id="KW-0812">Transmembrane</keyword>
<dbReference type="InterPro" id="IPR052534">
    <property type="entry name" value="Extracell_DNA_Util/SecSys_Comp"/>
</dbReference>